<dbReference type="SUPFAM" id="SSF53756">
    <property type="entry name" value="UDP-Glycosyltransferase/glycogen phosphorylase"/>
    <property type="match status" value="1"/>
</dbReference>
<organism evidence="4 5">
    <name type="scientific">Micromonospora echinospora</name>
    <name type="common">Micromonospora purpurea</name>
    <dbReference type="NCBI Taxonomy" id="1877"/>
    <lineage>
        <taxon>Bacteria</taxon>
        <taxon>Bacillati</taxon>
        <taxon>Actinomycetota</taxon>
        <taxon>Actinomycetes</taxon>
        <taxon>Micromonosporales</taxon>
        <taxon>Micromonosporaceae</taxon>
        <taxon>Micromonospora</taxon>
    </lineage>
</organism>
<evidence type="ECO:0000259" key="3">
    <source>
        <dbReference type="Pfam" id="PF13439"/>
    </source>
</evidence>
<dbReference type="EMBL" id="LT607413">
    <property type="protein sequence ID" value="SCF36738.1"/>
    <property type="molecule type" value="Genomic_DNA"/>
</dbReference>
<dbReference type="PANTHER" id="PTHR12526">
    <property type="entry name" value="GLYCOSYLTRANSFERASE"/>
    <property type="match status" value="1"/>
</dbReference>
<protein>
    <submittedName>
        <fullName evidence="4">Glycosyltransferase involved in cell wall bisynthesis</fullName>
    </submittedName>
</protein>
<evidence type="ECO:0000256" key="2">
    <source>
        <dbReference type="ARBA" id="ARBA00022679"/>
    </source>
</evidence>
<accession>A0A1C4ZUV6</accession>
<dbReference type="Gene3D" id="3.40.50.2000">
    <property type="entry name" value="Glycogen Phosphorylase B"/>
    <property type="match status" value="2"/>
</dbReference>
<dbReference type="Pfam" id="PF13439">
    <property type="entry name" value="Glyco_transf_4"/>
    <property type="match status" value="1"/>
</dbReference>
<gene>
    <name evidence="4" type="ORF">GA0070618_5816</name>
</gene>
<dbReference type="CDD" id="cd03801">
    <property type="entry name" value="GT4_PimA-like"/>
    <property type="match status" value="1"/>
</dbReference>
<feature type="domain" description="Glycosyltransferase subfamily 4-like N-terminal" evidence="3">
    <location>
        <begin position="77"/>
        <end position="181"/>
    </location>
</feature>
<keyword evidence="1" id="KW-0328">Glycosyltransferase</keyword>
<dbReference type="InParanoid" id="A0A1C4ZUV6"/>
<dbReference type="InterPro" id="IPR028098">
    <property type="entry name" value="Glyco_trans_4-like_N"/>
</dbReference>
<dbReference type="Pfam" id="PF13692">
    <property type="entry name" value="Glyco_trans_1_4"/>
    <property type="match status" value="1"/>
</dbReference>
<evidence type="ECO:0000313" key="4">
    <source>
        <dbReference type="EMBL" id="SCF36738.1"/>
    </source>
</evidence>
<dbReference type="GO" id="GO:0016757">
    <property type="term" value="F:glycosyltransferase activity"/>
    <property type="evidence" value="ECO:0007669"/>
    <property type="project" value="UniProtKB-KW"/>
</dbReference>
<evidence type="ECO:0000313" key="5">
    <source>
        <dbReference type="Proteomes" id="UP000198253"/>
    </source>
</evidence>
<dbReference type="PANTHER" id="PTHR12526:SF510">
    <property type="entry name" value="D-INOSITOL 3-PHOSPHATE GLYCOSYLTRANSFERASE"/>
    <property type="match status" value="1"/>
</dbReference>
<reference evidence="5" key="1">
    <citation type="submission" date="2016-06" db="EMBL/GenBank/DDBJ databases">
        <authorList>
            <person name="Varghese N."/>
            <person name="Submissions Spin"/>
        </authorList>
    </citation>
    <scope>NUCLEOTIDE SEQUENCE [LARGE SCALE GENOMIC DNA]</scope>
    <source>
        <strain evidence="5">DSM 43816</strain>
    </source>
</reference>
<proteinExistence type="predicted"/>
<name>A0A1C4ZUV6_MICEC</name>
<evidence type="ECO:0000256" key="1">
    <source>
        <dbReference type="ARBA" id="ARBA00022676"/>
    </source>
</evidence>
<dbReference type="RefSeq" id="WP_088984437.1">
    <property type="nucleotide sequence ID" value="NZ_LT607413.1"/>
</dbReference>
<keyword evidence="5" id="KW-1185">Reference proteome</keyword>
<dbReference type="AlphaFoldDB" id="A0A1C4ZUV6"/>
<sequence length="390" mass="41114">MSATEPPRVLHVSHTSQPGGAELALARLVGRDRPWRAALHAPPGGGAFDHLRGTDVTVAEDLPALPTGGTRSRAPLLAARYLAALRAGAGVLRRSPLFRDADLVHANTAAAAIICALADRRHRRPLVVHLRGPVNAETLGPLGLPAFTRLALRHADGLVANSRFTLASVMGRPRVPAHRVVLQSPIGIGERVLRPRVRPVVRAVGMVGRLQPWKGQHVFLQAFAAALPDSDVQAYLCGAPLFGEAAYEAELRALATRLGVADRVHFLGHVDDVSAVLDSIDILVHASLGPEALGQTVLQGLARAKPVIATEGGGPGEWIRSGVNGLLVPPGRPEALAGALRRLVASHRLRIELAAAAAGTPGLLSDPECVARHGEFFDAVRRAHRPGPAR</sequence>
<keyword evidence="2 4" id="KW-0808">Transferase</keyword>
<dbReference type="OrthoDB" id="9814612at2"/>
<dbReference type="Proteomes" id="UP000198253">
    <property type="component" value="Chromosome I"/>
</dbReference>